<keyword evidence="2" id="KW-1185">Reference proteome</keyword>
<reference evidence="1" key="2">
    <citation type="submission" date="2025-08" db="UniProtKB">
        <authorList>
            <consortium name="Ensembl"/>
        </authorList>
    </citation>
    <scope>IDENTIFICATION</scope>
</reference>
<dbReference type="AlphaFoldDB" id="A0AAZ1X3N5"/>
<dbReference type="Proteomes" id="UP000472276">
    <property type="component" value="Unassembled WGS sequence"/>
</dbReference>
<evidence type="ECO:0000313" key="1">
    <source>
        <dbReference type="Ensembl" id="ENSOABP00000062255.1"/>
    </source>
</evidence>
<dbReference type="Ensembl" id="ENSOABT00000066269.1">
    <property type="protein sequence ID" value="ENSOABP00000062255.1"/>
    <property type="gene ID" value="ENSOABG00000030152.1"/>
</dbReference>
<gene>
    <name evidence="1" type="primary">C5orf63</name>
</gene>
<accession>A0AAZ1X3N5</accession>
<organism evidence="1 2">
    <name type="scientific">Oreochromis aureus</name>
    <name type="common">Israeli tilapia</name>
    <name type="synonym">Chromis aureus</name>
    <dbReference type="NCBI Taxonomy" id="47969"/>
    <lineage>
        <taxon>Eukaryota</taxon>
        <taxon>Metazoa</taxon>
        <taxon>Chordata</taxon>
        <taxon>Craniata</taxon>
        <taxon>Vertebrata</taxon>
        <taxon>Euteleostomi</taxon>
        <taxon>Actinopterygii</taxon>
        <taxon>Neopterygii</taxon>
        <taxon>Teleostei</taxon>
        <taxon>Neoteleostei</taxon>
        <taxon>Acanthomorphata</taxon>
        <taxon>Ovalentaria</taxon>
        <taxon>Cichlomorphae</taxon>
        <taxon>Cichliformes</taxon>
        <taxon>Cichlidae</taxon>
        <taxon>African cichlids</taxon>
        <taxon>Pseudocrenilabrinae</taxon>
        <taxon>Oreochromini</taxon>
        <taxon>Oreochromis</taxon>
    </lineage>
</organism>
<evidence type="ECO:0000313" key="2">
    <source>
        <dbReference type="Proteomes" id="UP000472276"/>
    </source>
</evidence>
<proteinExistence type="predicted"/>
<sequence length="88" mass="10665">LVSLGPFNQNFTNQRVTSWWLQSSFILYMFKIKQDQQEQKLHTVFFSVILFPLIKLPTQLNHLHIELKYQFSESDFYPTRILQKSTIW</sequence>
<reference evidence="1" key="3">
    <citation type="submission" date="2025-09" db="UniProtKB">
        <authorList>
            <consortium name="Ensembl"/>
        </authorList>
    </citation>
    <scope>IDENTIFICATION</scope>
</reference>
<protein>
    <submittedName>
        <fullName evidence="1">Uncharacterized protein</fullName>
    </submittedName>
</protein>
<reference evidence="2" key="1">
    <citation type="submission" date="2020-03" db="EMBL/GenBank/DDBJ databases">
        <title>Evolution of repeat sequences and sex chromosomes of tilapia species revealed by chromosome-level genomes.</title>
        <authorList>
            <person name="Xu L."/>
            <person name="Tao W."/>
            <person name="Wang D."/>
            <person name="Zhou Q."/>
        </authorList>
    </citation>
    <scope>NUCLEOTIDE SEQUENCE [LARGE SCALE GENOMIC DNA]</scope>
    <source>
        <strain evidence="2">Israel</strain>
    </source>
</reference>
<name>A0AAZ1X3N5_OREAU</name>